<gene>
    <name evidence="2" type="ORF">HMPREF3229_01891</name>
</gene>
<proteinExistence type="predicted"/>
<dbReference type="InterPro" id="IPR013766">
    <property type="entry name" value="Thioredoxin_domain"/>
</dbReference>
<comment type="caution">
    <text evidence="2">The sequence shown here is derived from an EMBL/GenBank/DDBJ whole genome shotgun (WGS) entry which is preliminary data.</text>
</comment>
<feature type="domain" description="Thioredoxin" evidence="1">
    <location>
        <begin position="427"/>
        <end position="591"/>
    </location>
</feature>
<protein>
    <submittedName>
        <fullName evidence="2">Thioredoxin</fullName>
    </submittedName>
</protein>
<sequence>MRVYPRGTVVYKREKAYNGINLISTAKDGALITKMDGTELKRYSVNPMPAKMLPNKNIMSVSSFRSSDFGVSDGIDLLEFDKDGKVVFDFNKFKFTEDRGYRPKWMARAHSDFQREGNSVGYYYPGQKIVEDGKTLLLVHDAIVDTRISDKALLDDVILEVDEDGNIIWKFSFSEHFDQLGFSEEAKNVIYRNPNLRITERPLGNYLDITSISTIGENKWYDQGDPRFHPDNILFTARAANIIGIIDKKRSRICYKLGPNFSDFTKVDPVVGSAFASIVPKGLPGEGNLLIFDNGGRCGYGSPTLTSPSGLLPFVRNYSRILEINPVTLAVNWSVDPRDFGFSIPMNGYKFYSPYGGNLQRLPNGNTLITLATEGLVIEVTPSKEIVWQWTCPYRTTTENLLKNNMIYRVYRYPYDYLDIDEEENEIQEIEDASYFKLPGAGDFKSVEITNVNRSRLSIDIDPLSQESESVRDLVENKKVIKRNESVIKYIAANHFDETISDNKMAILIYGAERCSHCEPLMEVMEVLLEEEFKDVSCFYMDLDKNKSFAEEHEIFQLPRVSFYKDGEKVYEFMGEKSYDEIAGLIEEYLLELN</sequence>
<dbReference type="GO" id="GO:0004062">
    <property type="term" value="F:aryl sulfotransferase activity"/>
    <property type="evidence" value="ECO:0007669"/>
    <property type="project" value="InterPro"/>
</dbReference>
<dbReference type="RefSeq" id="WP_060800782.1">
    <property type="nucleotide sequence ID" value="NZ_KQ957105.1"/>
</dbReference>
<organism evidence="2">
    <name type="scientific">Peptoniphilus harei</name>
    <dbReference type="NCBI Taxonomy" id="54005"/>
    <lineage>
        <taxon>Bacteria</taxon>
        <taxon>Bacillati</taxon>
        <taxon>Bacillota</taxon>
        <taxon>Tissierellia</taxon>
        <taxon>Tissierellales</taxon>
        <taxon>Peptoniphilaceae</taxon>
        <taxon>Peptoniphilus</taxon>
    </lineage>
</organism>
<dbReference type="InterPro" id="IPR036249">
    <property type="entry name" value="Thioredoxin-like_sf"/>
</dbReference>
<dbReference type="PANTHER" id="PTHR35340:SF5">
    <property type="entry name" value="ASST-DOMAIN-CONTAINING PROTEIN"/>
    <property type="match status" value="1"/>
</dbReference>
<dbReference type="PANTHER" id="PTHR35340">
    <property type="entry name" value="PQQ ENZYME REPEAT PROTEIN-RELATED"/>
    <property type="match status" value="1"/>
</dbReference>
<evidence type="ECO:0000313" key="3">
    <source>
        <dbReference type="Proteomes" id="UP000070174"/>
    </source>
</evidence>
<accession>A0A133PH25</accession>
<dbReference type="EMBL" id="LRQE01000050">
    <property type="protein sequence ID" value="KXA27820.1"/>
    <property type="molecule type" value="Genomic_DNA"/>
</dbReference>
<dbReference type="AlphaFoldDB" id="A0A133PH25"/>
<dbReference type="CDD" id="cd02947">
    <property type="entry name" value="TRX_family"/>
    <property type="match status" value="1"/>
</dbReference>
<dbReference type="Pfam" id="PF00085">
    <property type="entry name" value="Thioredoxin"/>
    <property type="match status" value="1"/>
</dbReference>
<dbReference type="Proteomes" id="UP000070174">
    <property type="component" value="Unassembled WGS sequence"/>
</dbReference>
<dbReference type="Pfam" id="PF05935">
    <property type="entry name" value="Arylsulfotrans"/>
    <property type="match status" value="1"/>
</dbReference>
<name>A0A133PH25_9FIRM</name>
<dbReference type="Gene3D" id="3.40.30.10">
    <property type="entry name" value="Glutaredoxin"/>
    <property type="match status" value="1"/>
</dbReference>
<dbReference type="PROSITE" id="PS51352">
    <property type="entry name" value="THIOREDOXIN_2"/>
    <property type="match status" value="1"/>
</dbReference>
<reference evidence="2 3" key="1">
    <citation type="submission" date="2016-01" db="EMBL/GenBank/DDBJ databases">
        <authorList>
            <person name="Oliw E.H."/>
        </authorList>
    </citation>
    <scope>NUCLEOTIDE SEQUENCE [LARGE SCALE GENOMIC DNA]</scope>
    <source>
        <strain evidence="2 3">CMW7756A</strain>
    </source>
</reference>
<dbReference type="SUPFAM" id="SSF52833">
    <property type="entry name" value="Thioredoxin-like"/>
    <property type="match status" value="1"/>
</dbReference>
<evidence type="ECO:0000259" key="1">
    <source>
        <dbReference type="PROSITE" id="PS51352"/>
    </source>
</evidence>
<dbReference type="InterPro" id="IPR010262">
    <property type="entry name" value="Arylsulfotransferase_bact"/>
</dbReference>
<dbReference type="InterPro" id="IPR053143">
    <property type="entry name" value="Arylsulfate_ST"/>
</dbReference>
<evidence type="ECO:0000313" key="2">
    <source>
        <dbReference type="EMBL" id="KXA27820.1"/>
    </source>
</evidence>
<dbReference type="PATRIC" id="fig|54005.3.peg.1854"/>